<name>A0ABU8HDY0_9BACI</name>
<gene>
    <name evidence="3" type="ORF">WAK64_10190</name>
</gene>
<evidence type="ECO:0000256" key="1">
    <source>
        <dbReference type="ARBA" id="ARBA00007274"/>
    </source>
</evidence>
<evidence type="ECO:0000313" key="4">
    <source>
        <dbReference type="Proteomes" id="UP001312865"/>
    </source>
</evidence>
<accession>A0ABU8HDY0</accession>
<dbReference type="GO" id="GO:0016746">
    <property type="term" value="F:acyltransferase activity"/>
    <property type="evidence" value="ECO:0007669"/>
    <property type="project" value="UniProtKB-KW"/>
</dbReference>
<dbReference type="PANTHER" id="PTHR23416">
    <property type="entry name" value="SIALIC ACID SYNTHASE-RELATED"/>
    <property type="match status" value="1"/>
</dbReference>
<dbReference type="RefSeq" id="WP_336586862.1">
    <property type="nucleotide sequence ID" value="NZ_JBBAXC010000007.1"/>
</dbReference>
<dbReference type="CDD" id="cd04647">
    <property type="entry name" value="LbH_MAT_like"/>
    <property type="match status" value="1"/>
</dbReference>
<keyword evidence="2 3" id="KW-0808">Transferase</keyword>
<keyword evidence="3" id="KW-0012">Acyltransferase</keyword>
<dbReference type="InterPro" id="IPR011004">
    <property type="entry name" value="Trimer_LpxA-like_sf"/>
</dbReference>
<protein>
    <submittedName>
        <fullName evidence="3">Acyltransferase</fullName>
        <ecNumber evidence="3">2.3.1.-</ecNumber>
    </submittedName>
</protein>
<comment type="caution">
    <text evidence="3">The sequence shown here is derived from an EMBL/GenBank/DDBJ whole genome shotgun (WGS) entry which is preliminary data.</text>
</comment>
<sequence length="168" mass="18168">MPKLKSALSLIVWNVLVNTIGKSALIPQKVRYILYKLAGMRTDTANIRSGCVFRGKGLVLEKGVILNHNVFIDSWERVIIKENAGLAFDVMICTSSHKIADTYRRAGESDRKPITIGRGCWVGARATVLPGVTIGDGCMIAAGAVVVNDCEPNGLYAGVPAKRIKDLD</sequence>
<organism evidence="3 4">
    <name type="scientific">Bacillus spongiae</name>
    <dbReference type="NCBI Taxonomy" id="2683610"/>
    <lineage>
        <taxon>Bacteria</taxon>
        <taxon>Bacillati</taxon>
        <taxon>Bacillota</taxon>
        <taxon>Bacilli</taxon>
        <taxon>Bacillales</taxon>
        <taxon>Bacillaceae</taxon>
        <taxon>Bacillus</taxon>
    </lineage>
</organism>
<proteinExistence type="inferred from homology"/>
<reference evidence="3 4" key="1">
    <citation type="journal article" date="2018" name="J. Microbiol.">
        <title>Bacillus spongiae sp. nov., isolated from sponge of Jeju Island.</title>
        <authorList>
            <person name="Lee G.E."/>
            <person name="Im W.T."/>
            <person name="Park J.S."/>
        </authorList>
    </citation>
    <scope>NUCLEOTIDE SEQUENCE [LARGE SCALE GENOMIC DNA]</scope>
    <source>
        <strain evidence="3 4">135PIL107-10</strain>
    </source>
</reference>
<dbReference type="InterPro" id="IPR001451">
    <property type="entry name" value="Hexapep"/>
</dbReference>
<dbReference type="Proteomes" id="UP001312865">
    <property type="component" value="Unassembled WGS sequence"/>
</dbReference>
<dbReference type="EC" id="2.3.1.-" evidence="3"/>
<dbReference type="InterPro" id="IPR051159">
    <property type="entry name" value="Hexapeptide_acetyltransf"/>
</dbReference>
<comment type="similarity">
    <text evidence="1">Belongs to the transferase hexapeptide repeat family.</text>
</comment>
<dbReference type="Gene3D" id="2.160.10.10">
    <property type="entry name" value="Hexapeptide repeat proteins"/>
    <property type="match status" value="1"/>
</dbReference>
<dbReference type="PANTHER" id="PTHR23416:SF23">
    <property type="entry name" value="ACETYLTRANSFERASE C18B11.09C-RELATED"/>
    <property type="match status" value="1"/>
</dbReference>
<dbReference type="SUPFAM" id="SSF51161">
    <property type="entry name" value="Trimeric LpxA-like enzymes"/>
    <property type="match status" value="1"/>
</dbReference>
<keyword evidence="4" id="KW-1185">Reference proteome</keyword>
<evidence type="ECO:0000313" key="3">
    <source>
        <dbReference type="EMBL" id="MEI5907426.1"/>
    </source>
</evidence>
<dbReference type="EMBL" id="JBBAXC010000007">
    <property type="protein sequence ID" value="MEI5907426.1"/>
    <property type="molecule type" value="Genomic_DNA"/>
</dbReference>
<dbReference type="Pfam" id="PF00132">
    <property type="entry name" value="Hexapep"/>
    <property type="match status" value="1"/>
</dbReference>
<evidence type="ECO:0000256" key="2">
    <source>
        <dbReference type="ARBA" id="ARBA00022679"/>
    </source>
</evidence>